<gene>
    <name evidence="1" type="ORF">GCM10011611_38860</name>
</gene>
<dbReference type="Proteomes" id="UP000646365">
    <property type="component" value="Unassembled WGS sequence"/>
</dbReference>
<evidence type="ECO:0000313" key="1">
    <source>
        <dbReference type="EMBL" id="GGF29003.1"/>
    </source>
</evidence>
<keyword evidence="2" id="KW-1185">Reference proteome</keyword>
<organism evidence="1 2">
    <name type="scientific">Aliidongia dinghuensis</name>
    <dbReference type="NCBI Taxonomy" id="1867774"/>
    <lineage>
        <taxon>Bacteria</taxon>
        <taxon>Pseudomonadati</taxon>
        <taxon>Pseudomonadota</taxon>
        <taxon>Alphaproteobacteria</taxon>
        <taxon>Rhodospirillales</taxon>
        <taxon>Dongiaceae</taxon>
        <taxon>Aliidongia</taxon>
    </lineage>
</organism>
<accession>A0A8J3E6D8</accession>
<reference evidence="1" key="1">
    <citation type="journal article" date="2014" name="Int. J. Syst. Evol. Microbiol.">
        <title>Complete genome sequence of Corynebacterium casei LMG S-19264T (=DSM 44701T), isolated from a smear-ripened cheese.</title>
        <authorList>
            <consortium name="US DOE Joint Genome Institute (JGI-PGF)"/>
            <person name="Walter F."/>
            <person name="Albersmeier A."/>
            <person name="Kalinowski J."/>
            <person name="Ruckert C."/>
        </authorList>
    </citation>
    <scope>NUCLEOTIDE SEQUENCE</scope>
    <source>
        <strain evidence="1">CGMCC 1.15725</strain>
    </source>
</reference>
<sequence length="309" mass="33051">MPEPSGHMRPSRGKVWRGMAVGAAVGAPMAEWCYRTPRFPQGLPSSALSQATHAIRRETMIVWFQANHIPAQGPYFGFAEATQAQRAGAFGTPASNTMPFGSSASNTVPLGGVEIAGLDQGRFFDGGAAADLLKAEFARIVEEPLLTEVAGLFEGVWEVLPSEPPVDLETQTPAQRSETIIAALDDLAEAVRKLVPQHGGIGHNQPPEGDLALTQDDQRVILKASADARLAVLSSDYDAASLAWEATKPVFDNIASALCRHVDAFAKKYAETLAIPAALVTVDFIGVHLGLWDKALIVTTMLELLKHLH</sequence>
<dbReference type="AlphaFoldDB" id="A0A8J3E6D8"/>
<dbReference type="EMBL" id="BMJQ01000010">
    <property type="protein sequence ID" value="GGF29003.1"/>
    <property type="molecule type" value="Genomic_DNA"/>
</dbReference>
<protein>
    <submittedName>
        <fullName evidence="1">Uncharacterized protein</fullName>
    </submittedName>
</protein>
<evidence type="ECO:0000313" key="2">
    <source>
        <dbReference type="Proteomes" id="UP000646365"/>
    </source>
</evidence>
<reference evidence="1" key="2">
    <citation type="submission" date="2020-09" db="EMBL/GenBank/DDBJ databases">
        <authorList>
            <person name="Sun Q."/>
            <person name="Zhou Y."/>
        </authorList>
    </citation>
    <scope>NUCLEOTIDE SEQUENCE</scope>
    <source>
        <strain evidence="1">CGMCC 1.15725</strain>
    </source>
</reference>
<proteinExistence type="predicted"/>
<comment type="caution">
    <text evidence="1">The sequence shown here is derived from an EMBL/GenBank/DDBJ whole genome shotgun (WGS) entry which is preliminary data.</text>
</comment>
<name>A0A8J3E6D8_9PROT</name>